<reference evidence="26" key="1">
    <citation type="submission" date="2003-08" db="EMBL/GenBank/DDBJ databases">
        <authorList>
            <person name="Birren B."/>
            <person name="Nusbaum C."/>
            <person name="Abebe A."/>
            <person name="Abouelleil A."/>
            <person name="Adekoya E."/>
            <person name="Ait-zahra M."/>
            <person name="Allen N."/>
            <person name="Allen T."/>
            <person name="An P."/>
            <person name="Anderson M."/>
            <person name="Anderson S."/>
            <person name="Arachchi H."/>
            <person name="Armbruster J."/>
            <person name="Bachantsang P."/>
            <person name="Baldwin J."/>
            <person name="Barry A."/>
            <person name="Bayul T."/>
            <person name="Blitshsteyn B."/>
            <person name="Bloom T."/>
            <person name="Blye J."/>
            <person name="Boguslavskiy L."/>
            <person name="Borowsky M."/>
            <person name="Boukhgalter B."/>
            <person name="Brunache A."/>
            <person name="Butler J."/>
            <person name="Calixte N."/>
            <person name="Calvo S."/>
            <person name="Camarata J."/>
            <person name="Campo K."/>
            <person name="Chang J."/>
            <person name="Cheshatsang Y."/>
            <person name="Citroen M."/>
            <person name="Collymore A."/>
            <person name="Considine T."/>
            <person name="Cook A."/>
            <person name="Cooke P."/>
            <person name="Corum B."/>
            <person name="Cuomo C."/>
            <person name="David R."/>
            <person name="Dawoe T."/>
            <person name="Degray S."/>
            <person name="Dodge S."/>
            <person name="Dooley K."/>
            <person name="Dorje P."/>
            <person name="Dorjee K."/>
            <person name="Dorris L."/>
            <person name="Duffey N."/>
            <person name="Dupes A."/>
            <person name="Elkins T."/>
            <person name="Engels R."/>
            <person name="Erickson J."/>
            <person name="Farina A."/>
            <person name="Faro S."/>
            <person name="Ferreira P."/>
            <person name="Fischer H."/>
            <person name="Fitzgerald M."/>
            <person name="Foley K."/>
            <person name="Gage D."/>
            <person name="Galagan J."/>
            <person name="Gearin G."/>
            <person name="Gnerre S."/>
            <person name="Gnirke A."/>
            <person name="Goyette A."/>
            <person name="Graham J."/>
            <person name="Grandbois E."/>
            <person name="Gyaltsen K."/>
            <person name="Hafez N."/>
            <person name="Hagopian D."/>
            <person name="Hagos B."/>
            <person name="Hall J."/>
            <person name="Hatcher B."/>
            <person name="Heller A."/>
            <person name="Higgins H."/>
            <person name="Honan T."/>
            <person name="Horn A."/>
            <person name="Houde N."/>
            <person name="Hughes L."/>
            <person name="Hulme W."/>
            <person name="Husby E."/>
            <person name="Iliev I."/>
            <person name="Jaffe D."/>
            <person name="Jones C."/>
            <person name="Kamal M."/>
            <person name="Kamat A."/>
            <person name="Kamvysselis M."/>
            <person name="Karlsson E."/>
            <person name="Kells C."/>
            <person name="Kieu A."/>
            <person name="Kisner P."/>
            <person name="Kodira C."/>
            <person name="Kulbokas E."/>
            <person name="Labutti K."/>
            <person name="Lama D."/>
            <person name="Landers T."/>
            <person name="Leger J."/>
            <person name="Levine S."/>
            <person name="Lewis D."/>
            <person name="Lewis T."/>
            <person name="Lindblad-toh K."/>
            <person name="Liu X."/>
            <person name="Lokyitsang T."/>
            <person name="Lokyitsang Y."/>
            <person name="Lucien O."/>
            <person name="Lui A."/>
            <person name="Ma L.J."/>
            <person name="Mabbitt R."/>
            <person name="Macdonald J."/>
            <person name="Maclean C."/>
            <person name="Major J."/>
            <person name="Manning J."/>
            <person name="Marabella R."/>
            <person name="Maru K."/>
            <person name="Matthews C."/>
            <person name="Mauceli E."/>
            <person name="Mccarthy M."/>
            <person name="Mcdonough S."/>
            <person name="Mcghee T."/>
            <person name="Meldrim J."/>
            <person name="Meneus L."/>
            <person name="Mesirov J."/>
            <person name="Mihalev A."/>
            <person name="Mihova T."/>
            <person name="Mikkelsen T."/>
            <person name="Mlenga V."/>
            <person name="Moru K."/>
            <person name="Mozes J."/>
            <person name="Mulrain L."/>
            <person name="Munson G."/>
            <person name="Naylor J."/>
            <person name="Newes C."/>
            <person name="Nguyen C."/>
            <person name="Nguyen N."/>
            <person name="Nguyen T."/>
            <person name="Nicol R."/>
            <person name="Nielsen C."/>
            <person name="Nizzari M."/>
            <person name="Norbu C."/>
            <person name="Norbu N."/>
            <person name="O'donnell P."/>
            <person name="Okoawo O."/>
            <person name="O'leary S."/>
            <person name="Omotosho B."/>
            <person name="O'neill K."/>
            <person name="Osman S."/>
            <person name="Parker S."/>
            <person name="Perrin D."/>
            <person name="Phunkhang P."/>
            <person name="Piqani B."/>
            <person name="Purcell S."/>
            <person name="Rachupka T."/>
            <person name="Ramasamy U."/>
            <person name="Rameau R."/>
            <person name="Ray V."/>
            <person name="Raymond C."/>
            <person name="Retta R."/>
            <person name="Richardson S."/>
            <person name="Rise C."/>
            <person name="Rodriguez J."/>
            <person name="Rogers J."/>
            <person name="Rogov P."/>
            <person name="Rutman M."/>
            <person name="Schupbach R."/>
            <person name="Seaman C."/>
            <person name="Settipalli S."/>
            <person name="Sharpe T."/>
            <person name="Sheridan J."/>
            <person name="Sherpa N."/>
            <person name="Shi J."/>
            <person name="Smirnov S."/>
            <person name="Smith C."/>
            <person name="Sougnez C."/>
            <person name="Spencer B."/>
            <person name="Stalker J."/>
            <person name="Stange-thomann N."/>
            <person name="Stavropoulos S."/>
            <person name="Stetson K."/>
            <person name="Stone C."/>
            <person name="Stone S."/>
            <person name="Stubbs M."/>
            <person name="Talamas J."/>
            <person name="Tchuinga P."/>
            <person name="Tenzing P."/>
            <person name="Tesfaye S."/>
            <person name="Theodore J."/>
            <person name="Thoulutsang Y."/>
            <person name="Topham K."/>
            <person name="Towey S."/>
            <person name="Tsamla T."/>
            <person name="Tsomo N."/>
            <person name="Vallee D."/>
            <person name="Vassiliev H."/>
            <person name="Venkataraman V."/>
            <person name="Vinson J."/>
            <person name="Vo A."/>
            <person name="Wade C."/>
            <person name="Wang S."/>
            <person name="Wangchuk T."/>
            <person name="Wangdi T."/>
            <person name="Whittaker C."/>
            <person name="Wilkinson J."/>
            <person name="Wu Y."/>
            <person name="Wyman D."/>
            <person name="Yadav S."/>
            <person name="Yang S."/>
            <person name="Yang X."/>
            <person name="Yeager S."/>
            <person name="Yee E."/>
            <person name="Young G."/>
            <person name="Zainoun J."/>
            <person name="Zembeck L."/>
            <person name="Zimmer A."/>
            <person name="Zody M."/>
            <person name="Lander E."/>
        </authorList>
    </citation>
    <scope>NUCLEOTIDE SEQUENCE [LARGE SCALE GENOMIC DNA]</scope>
</reference>
<dbReference type="GO" id="GO:0000398">
    <property type="term" value="P:mRNA splicing, via spliceosome"/>
    <property type="evidence" value="ECO:0007669"/>
    <property type="project" value="InterPro"/>
</dbReference>
<dbReference type="InterPro" id="IPR041679">
    <property type="entry name" value="DNA2/NAM7-like_C"/>
</dbReference>
<dbReference type="FunFam" id="3.40.50.300:FF:000396">
    <property type="entry name" value="RNA helicase aquarius"/>
    <property type="match status" value="1"/>
</dbReference>
<evidence type="ECO:0000256" key="6">
    <source>
        <dbReference type="ARBA" id="ARBA00022801"/>
    </source>
</evidence>
<proteinExistence type="inferred from homology"/>
<evidence type="ECO:0000256" key="3">
    <source>
        <dbReference type="ARBA" id="ARBA00022664"/>
    </source>
</evidence>
<keyword evidence="6" id="KW-0378">Hydrolase</keyword>
<dbReference type="EC" id="3.6.4.13" evidence="2"/>
<dbReference type="Ensembl" id="ENSCSAVT00000015701.1">
    <property type="protein sequence ID" value="ENSCSAVP00000015523.1"/>
    <property type="gene ID" value="ENSCSAVG00000009111.1"/>
</dbReference>
<keyword evidence="11 19" id="KW-0508">mRNA splicing</keyword>
<keyword evidence="10" id="KW-0007">Acetylation</keyword>
<evidence type="ECO:0000259" key="23">
    <source>
        <dbReference type="Pfam" id="PF21143"/>
    </source>
</evidence>
<keyword evidence="4" id="KW-0747">Spliceosome</keyword>
<comment type="similarity">
    <text evidence="15 19">Belongs to the CWF11 family.</text>
</comment>
<dbReference type="Pfam" id="PF16399">
    <property type="entry name" value="Aquarius_N_1st"/>
    <property type="match status" value="1"/>
</dbReference>
<accession>H2ZD57</accession>
<evidence type="ECO:0000256" key="11">
    <source>
        <dbReference type="ARBA" id="ARBA00023187"/>
    </source>
</evidence>
<comment type="function">
    <text evidence="14">Involved in pre-mRNA splicing as component of the spliceosome. Intron-binding spliceosomal protein required to link pre-mRNA splicing and snoRNP (small nucleolar ribonucleoprotein) biogenesis. Plays a key role in position-dependent assembly of intron-encoded box C/D small snoRNP, splicing being required for snoRNP assembly. May act by helping the folding of the snoRNA sequence. Binds to intron of pre-mRNAs in a sequence-independent manner, contacting the region between snoRNA and the branchpoint of introns (40 nucleotides upstream of the branchpoint) during the late stages of splicing. Has ATP-dependent RNA helicase activity and can unwind double-stranded RNA molecules with a 3' overhang (in vitro).</text>
</comment>
<keyword evidence="7" id="KW-0347">Helicase</keyword>
<dbReference type="InterPro" id="IPR045055">
    <property type="entry name" value="DNA2/NAM7-like"/>
</dbReference>
<evidence type="ECO:0000256" key="18">
    <source>
        <dbReference type="ARBA" id="ARBA00083796"/>
    </source>
</evidence>
<evidence type="ECO:0000256" key="13">
    <source>
        <dbReference type="ARBA" id="ARBA00047984"/>
    </source>
</evidence>
<evidence type="ECO:0000256" key="5">
    <source>
        <dbReference type="ARBA" id="ARBA00022741"/>
    </source>
</evidence>
<evidence type="ECO:0000313" key="25">
    <source>
        <dbReference type="Ensembl" id="ENSCSAVP00000015523.1"/>
    </source>
</evidence>
<evidence type="ECO:0000256" key="2">
    <source>
        <dbReference type="ARBA" id="ARBA00012552"/>
    </source>
</evidence>
<evidence type="ECO:0000256" key="19">
    <source>
        <dbReference type="PIRNR" id="PIRNR038901"/>
    </source>
</evidence>
<keyword evidence="26" id="KW-1185">Reference proteome</keyword>
<feature type="domain" description="DNA2/NAM7 helicase helicase" evidence="20">
    <location>
        <begin position="763"/>
        <end position="1059"/>
    </location>
</feature>
<protein>
    <recommendedName>
        <fullName evidence="17">RNA helicase aquarius</fullName>
        <ecNumber evidence="2">3.6.4.13</ecNumber>
    </recommendedName>
    <alternativeName>
        <fullName evidence="18">Intron-binding protein of 160 kDa</fullName>
    </alternativeName>
</protein>
<reference evidence="25" key="2">
    <citation type="submission" date="2025-08" db="UniProtKB">
        <authorList>
            <consortium name="Ensembl"/>
        </authorList>
    </citation>
    <scope>IDENTIFICATION</scope>
</reference>
<evidence type="ECO:0000256" key="15">
    <source>
        <dbReference type="ARBA" id="ARBA00061244"/>
    </source>
</evidence>
<evidence type="ECO:0000256" key="16">
    <source>
        <dbReference type="ARBA" id="ARBA00063921"/>
    </source>
</evidence>
<dbReference type="GeneTree" id="ENSGT00940000156668"/>
<dbReference type="GO" id="GO:0071013">
    <property type="term" value="C:catalytic step 2 spliceosome"/>
    <property type="evidence" value="ECO:0007669"/>
    <property type="project" value="TreeGrafter"/>
</dbReference>
<evidence type="ECO:0000256" key="17">
    <source>
        <dbReference type="ARBA" id="ARBA00069875"/>
    </source>
</evidence>
<dbReference type="GO" id="GO:0005654">
    <property type="term" value="C:nucleoplasm"/>
    <property type="evidence" value="ECO:0007669"/>
    <property type="project" value="UniProtKB-SubCell"/>
</dbReference>
<dbReference type="Pfam" id="PF21144">
    <property type="entry name" value="Aquarius_N_3rd"/>
    <property type="match status" value="1"/>
</dbReference>
<evidence type="ECO:0000256" key="1">
    <source>
        <dbReference type="ARBA" id="ARBA00004642"/>
    </source>
</evidence>
<evidence type="ECO:0000259" key="24">
    <source>
        <dbReference type="Pfam" id="PF21144"/>
    </source>
</evidence>
<dbReference type="Pfam" id="PF13086">
    <property type="entry name" value="AAA_11"/>
    <property type="match status" value="1"/>
</dbReference>
<dbReference type="InterPro" id="IPR048966">
    <property type="entry name" value="Aquarius_b-barrel"/>
</dbReference>
<evidence type="ECO:0000256" key="10">
    <source>
        <dbReference type="ARBA" id="ARBA00022990"/>
    </source>
</evidence>
<dbReference type="InParanoid" id="H2ZD57"/>
<keyword evidence="8" id="KW-0067">ATP-binding</keyword>
<dbReference type="STRING" id="51511.ENSCSAVP00000015523"/>
<dbReference type="InterPro" id="IPR047187">
    <property type="entry name" value="SF1_C_Upf1"/>
</dbReference>
<dbReference type="GO" id="GO:0005524">
    <property type="term" value="F:ATP binding"/>
    <property type="evidence" value="ECO:0007669"/>
    <property type="project" value="UniProtKB-KW"/>
</dbReference>
<dbReference type="Gene3D" id="3.40.50.300">
    <property type="entry name" value="P-loop containing nucleotide triphosphate hydrolases"/>
    <property type="match status" value="2"/>
</dbReference>
<keyword evidence="12 19" id="KW-0539">Nucleus</keyword>
<dbReference type="InterPro" id="IPR032174">
    <property type="entry name" value="Aquarius_N"/>
</dbReference>
<dbReference type="GO" id="GO:0016787">
    <property type="term" value="F:hydrolase activity"/>
    <property type="evidence" value="ECO:0007669"/>
    <property type="project" value="UniProtKB-KW"/>
</dbReference>
<comment type="subcellular location">
    <subcellularLocation>
        <location evidence="1">Nucleus</location>
        <location evidence="1">Nucleoplasm</location>
    </subcellularLocation>
</comment>
<dbReference type="FunCoup" id="H2ZD57">
    <property type="interactions" value="676"/>
</dbReference>
<evidence type="ECO:0000259" key="21">
    <source>
        <dbReference type="Pfam" id="PF13087"/>
    </source>
</evidence>
<dbReference type="InterPro" id="IPR027417">
    <property type="entry name" value="P-loop_NTPase"/>
</dbReference>
<reference evidence="25" key="3">
    <citation type="submission" date="2025-09" db="UniProtKB">
        <authorList>
            <consortium name="Ensembl"/>
        </authorList>
    </citation>
    <scope>IDENTIFICATION</scope>
</reference>
<dbReference type="PANTHER" id="PTHR10887">
    <property type="entry name" value="DNA2/NAM7 HELICASE FAMILY"/>
    <property type="match status" value="1"/>
</dbReference>
<organism evidence="25 26">
    <name type="scientific">Ciona savignyi</name>
    <name type="common">Pacific transparent sea squirt</name>
    <dbReference type="NCBI Taxonomy" id="51511"/>
    <lineage>
        <taxon>Eukaryota</taxon>
        <taxon>Metazoa</taxon>
        <taxon>Chordata</taxon>
        <taxon>Tunicata</taxon>
        <taxon>Ascidiacea</taxon>
        <taxon>Phlebobranchia</taxon>
        <taxon>Cionidae</taxon>
        <taxon>Ciona</taxon>
    </lineage>
</organism>
<dbReference type="InterPro" id="IPR041677">
    <property type="entry name" value="DNA2/NAM7_AAA_11"/>
</dbReference>
<dbReference type="Pfam" id="PF21143">
    <property type="entry name" value="Aquarius_N_2nd"/>
    <property type="match status" value="1"/>
</dbReference>
<dbReference type="CDD" id="cd18808">
    <property type="entry name" value="SF1_C_Upf1"/>
    <property type="match status" value="1"/>
</dbReference>
<evidence type="ECO:0000256" key="8">
    <source>
        <dbReference type="ARBA" id="ARBA00022840"/>
    </source>
</evidence>
<dbReference type="PANTHER" id="PTHR10887:SF5">
    <property type="entry name" value="RNA HELICASE AQUARIUS"/>
    <property type="match status" value="1"/>
</dbReference>
<comment type="catalytic activity">
    <reaction evidence="13">
        <text>ATP + H2O = ADP + phosphate + H(+)</text>
        <dbReference type="Rhea" id="RHEA:13065"/>
        <dbReference type="ChEBI" id="CHEBI:15377"/>
        <dbReference type="ChEBI" id="CHEBI:15378"/>
        <dbReference type="ChEBI" id="CHEBI:30616"/>
        <dbReference type="ChEBI" id="CHEBI:43474"/>
        <dbReference type="ChEBI" id="CHEBI:456216"/>
        <dbReference type="EC" id="3.6.4.13"/>
    </reaction>
</comment>
<dbReference type="InterPro" id="IPR026300">
    <property type="entry name" value="CWF11_fam"/>
</dbReference>
<dbReference type="PIRSF" id="PIRSF038901">
    <property type="entry name" value="AQR_cwf11"/>
    <property type="match status" value="1"/>
</dbReference>
<name>H2ZD57_CIOSA</name>
<evidence type="ECO:0000259" key="20">
    <source>
        <dbReference type="Pfam" id="PF13086"/>
    </source>
</evidence>
<dbReference type="GO" id="GO:0003724">
    <property type="term" value="F:RNA helicase activity"/>
    <property type="evidence" value="ECO:0007669"/>
    <property type="project" value="UniProtKB-EC"/>
</dbReference>
<evidence type="ECO:0000313" key="26">
    <source>
        <dbReference type="Proteomes" id="UP000007875"/>
    </source>
</evidence>
<dbReference type="CDD" id="cd17935">
    <property type="entry name" value="EEXXQc_AQR"/>
    <property type="match status" value="1"/>
</dbReference>
<evidence type="ECO:0000256" key="12">
    <source>
        <dbReference type="ARBA" id="ARBA00023242"/>
    </source>
</evidence>
<feature type="domain" description="RNA helicase aquarius N-terminal" evidence="22">
    <location>
        <begin position="19"/>
        <end position="395"/>
    </location>
</feature>
<evidence type="ECO:0000259" key="22">
    <source>
        <dbReference type="Pfam" id="PF16399"/>
    </source>
</evidence>
<dbReference type="Proteomes" id="UP000007875">
    <property type="component" value="Unassembled WGS sequence"/>
</dbReference>
<dbReference type="eggNOG" id="KOG1806">
    <property type="taxonomic scope" value="Eukaryota"/>
</dbReference>
<dbReference type="Pfam" id="PF13087">
    <property type="entry name" value="AAA_12"/>
    <property type="match status" value="1"/>
</dbReference>
<evidence type="ECO:0000256" key="9">
    <source>
        <dbReference type="ARBA" id="ARBA00022884"/>
    </source>
</evidence>
<feature type="domain" description="RNA helicase aquarius insertion" evidence="24">
    <location>
        <begin position="688"/>
        <end position="750"/>
    </location>
</feature>
<keyword evidence="5" id="KW-0547">Nucleotide-binding</keyword>
<evidence type="ECO:0000256" key="4">
    <source>
        <dbReference type="ARBA" id="ARBA00022728"/>
    </source>
</evidence>
<dbReference type="InterPro" id="IPR048967">
    <property type="entry name" value="Aquarius_insert"/>
</dbReference>
<feature type="domain" description="RNA helicase aquarius beta-barrel" evidence="23">
    <location>
        <begin position="473"/>
        <end position="639"/>
    </location>
</feature>
<comment type="subunit">
    <text evidence="16">Identified in the spliceosome C complex. Component of the XAB2 complex, a multimeric protein complex composed of XAB2, PRPF19, AQR, ZNF830, ISY1, and PPIE. Identified in a pentameric intron-binding (IB) complex composed of AQR, XAB2, ISY1, ZNF830 and PPIE that is incorporated into the spliceosome as a preassembled complex. The IB complex does not contain PRPF19. Within the spliceosome, interacts with SNRPA1, SF3B1, SF3B3, SF3A1 and SF3A2.</text>
</comment>
<evidence type="ECO:0000256" key="7">
    <source>
        <dbReference type="ARBA" id="ARBA00022806"/>
    </source>
</evidence>
<sequence>MATRTAQAPTTAQMLSDSLSKLAVTNWSPNALKAQVPFNHNVVDTIFKKELLGSGFSVRRIMLLEFSQYLENYLWPNYSSENSSAEYVVSIVCMVNEKYREAVPAWEPFKNKPENFEYFFKQVMDLILNEEVPLQQRTILIIFMDHCYNSLEIDVVRSQVQRTVSLAMWQNLLPAKLRQELKKSGKLRKAWKSILKKDSKLNAETKTRNDFDRSFLQTAMNKFCKMIACKELDKCTVEYCQWFLGLIIDLDSCLPTRRWFNTVLSDCHLVVRCMKSTLYENDDVFTQLTKTLQMYTSFEVNDLTGEQLSKQEMMSAHYERMSHFQRCAFSKFPKLKKFALGSIAQLDQRKPLERWLQELDMVELLKLCEELNIKTSSDDQETVMEMIVSFHERRPSQLDAINELPLYPTEQVLWDDNLTKTEKYNMDGCLALPKLNLQFLTLHDYLLRNYNLFRLESAYEIRQDIEDAVYRTRPWKAEDGSCIFKGWARMALPIQAFNVVEVAKPNIGEAYPSQVRADITITTNISRNTREEWENLRKHDICFLLAVHPLKSDQTFSKKSKLPFTEKFNVLVRGCEVEGMLDDDGHVIEEGPEPKPKIQGLNRTFRVWLDTNQYQADMQSVVKEGHPDPYESLNLIVRRKPKENNFKAVLATIRGLMNTQCVVPEWLHDVLLGYGDPGAANYATMGAINSLDWNDTFLSFSHLRESFPKHKVIEVEADNEVVPPFKLHFNREESEIKVTSHIIPNRGPYRHNAPRRNAIKFTPTQIEAIRSGMQPGLTMVVGPPGTGKTDVAVQIISNLYHNFPEQRTLIVTHSNQALNQLFEKIMQLDIDERHLLRLGHGEGQLETEKDFSRYGRVNFVLAKRIELLEEVGKLQSSLGVPGDVSYTCETASHFFLYQILSRWEKYERNVLQSKSLDIVKSEFPFNEFFIRAMPLFSNTDFDKNWEIAQGCFRYIRNIFTQLEEFRAFELLRSGLDRSRYLLVKSAKIIAMTCTHAALKRQDLTEYGFKYDNILMEESAQILEIETFIPLLLQNPMDGYNRLKRWIMIGDHHQLPPVIKNLAFQKFSNMEQSLFARLVRLGVPTVQLDAQGRARPSICDLYRWRYKKLGDLPHILANNEYQSFNPGLVHDFQLINVEDYMGVGESEPNPFFYQNLAEAEYCVSLFMYMRLLGYSANEITILTTYNGQKLLLRDVVRQRCGDNPIGWPSKITTVDRFQGQQNNYIILSLVRTKHVGHLRDVRRLIVAMSRARLGLYAFARVSLFSNCFELSPAFRQLMSRPMSLGIVVGEKYPPQKLRSPENQHITITDMTHMHRYVYDMYIS</sequence>
<keyword evidence="3 19" id="KW-0507">mRNA processing</keyword>
<dbReference type="OMA" id="YRVWLDC"/>
<evidence type="ECO:0000256" key="14">
    <source>
        <dbReference type="ARBA" id="ARBA00057313"/>
    </source>
</evidence>
<dbReference type="SUPFAM" id="SSF52540">
    <property type="entry name" value="P-loop containing nucleoside triphosphate hydrolases"/>
    <property type="match status" value="1"/>
</dbReference>
<feature type="domain" description="DNA2/NAM7 helicase-like C-terminal" evidence="21">
    <location>
        <begin position="1069"/>
        <end position="1257"/>
    </location>
</feature>
<keyword evidence="9" id="KW-0694">RNA-binding</keyword>
<dbReference type="GO" id="GO:0003729">
    <property type="term" value="F:mRNA binding"/>
    <property type="evidence" value="ECO:0007669"/>
    <property type="project" value="TreeGrafter"/>
</dbReference>